<dbReference type="InterPro" id="IPR014048">
    <property type="entry name" value="MethylDNA_cys_MeTrfase_DNA-bd"/>
</dbReference>
<dbReference type="NCBIfam" id="TIGR00589">
    <property type="entry name" value="ogt"/>
    <property type="match status" value="1"/>
</dbReference>
<dbReference type="RefSeq" id="WP_073572010.1">
    <property type="nucleotide sequence ID" value="NZ_FRXN01000003.1"/>
</dbReference>
<dbReference type="PANTHER" id="PTHR10815:SF5">
    <property type="entry name" value="METHYLATED-DNA--PROTEIN-CYSTEINE METHYLTRANSFERASE"/>
    <property type="match status" value="1"/>
</dbReference>
<dbReference type="InterPro" id="IPR036631">
    <property type="entry name" value="MGMT_N_sf"/>
</dbReference>
<dbReference type="Gene3D" id="3.30.160.70">
    <property type="entry name" value="Methylated DNA-protein cysteine methyltransferase domain"/>
    <property type="match status" value="1"/>
</dbReference>
<feature type="domain" description="Methylated-DNA-[protein]-cysteine S-methyltransferase DNA binding" evidence="9">
    <location>
        <begin position="87"/>
        <end position="166"/>
    </location>
</feature>
<evidence type="ECO:0000259" key="9">
    <source>
        <dbReference type="Pfam" id="PF01035"/>
    </source>
</evidence>
<dbReference type="SUPFAM" id="SSF53155">
    <property type="entry name" value="Methylated DNA-protein cysteine methyltransferase domain"/>
    <property type="match status" value="1"/>
</dbReference>
<dbReference type="OrthoDB" id="9802228at2"/>
<keyword evidence="11" id="KW-1185">Reference proteome</keyword>
<gene>
    <name evidence="10" type="ORF">SAMN04488108_2362</name>
</gene>
<proteinExistence type="inferred from homology"/>
<dbReference type="InterPro" id="IPR036388">
    <property type="entry name" value="WH-like_DNA-bd_sf"/>
</dbReference>
<protein>
    <recommendedName>
        <fullName evidence="3">methylated-DNA--[protein]-cysteine S-methyltransferase</fullName>
        <ecNumber evidence="3">2.1.1.63</ecNumber>
    </recommendedName>
</protein>
<dbReference type="EC" id="2.1.1.63" evidence="3"/>
<dbReference type="InterPro" id="IPR001497">
    <property type="entry name" value="MethylDNA_cys_MeTrfase_AS"/>
</dbReference>
<sequence length="179" mass="19696">MNTILIQDFKTSVGELTLGVFEDQLCLCDWKYRKMRTAVDERIKKGLNAGFEVGSHPLIEATKTQIQEYLDGARKEFDIPLKMVGSDFQQGVWNALIQIPFGETRSYLHLSQDLGNPDAIRAVASANVANAISILIPCHRIIGSDGSLVGYAGGLDAKKKLLKLENAKAMQPKGQTSLF</sequence>
<organism evidence="10 11">
    <name type="scientific">Algoriphagus zhangzhouensis</name>
    <dbReference type="NCBI Taxonomy" id="1073327"/>
    <lineage>
        <taxon>Bacteria</taxon>
        <taxon>Pseudomonadati</taxon>
        <taxon>Bacteroidota</taxon>
        <taxon>Cytophagia</taxon>
        <taxon>Cytophagales</taxon>
        <taxon>Cyclobacteriaceae</taxon>
        <taxon>Algoriphagus</taxon>
    </lineage>
</organism>
<evidence type="ECO:0000313" key="10">
    <source>
        <dbReference type="EMBL" id="SHO62859.1"/>
    </source>
</evidence>
<evidence type="ECO:0000256" key="3">
    <source>
        <dbReference type="ARBA" id="ARBA00011918"/>
    </source>
</evidence>
<name>A0A1M7ZDH8_9BACT</name>
<evidence type="ECO:0000313" key="11">
    <source>
        <dbReference type="Proteomes" id="UP000184609"/>
    </source>
</evidence>
<comment type="similarity">
    <text evidence="2">Belongs to the MGMT family.</text>
</comment>
<reference evidence="11" key="1">
    <citation type="submission" date="2016-12" db="EMBL/GenBank/DDBJ databases">
        <authorList>
            <person name="Varghese N."/>
            <person name="Submissions S."/>
        </authorList>
    </citation>
    <scope>NUCLEOTIDE SEQUENCE [LARGE SCALE GENOMIC DNA]</scope>
    <source>
        <strain evidence="11">DSM 25035</strain>
    </source>
</reference>
<evidence type="ECO:0000256" key="6">
    <source>
        <dbReference type="ARBA" id="ARBA00022763"/>
    </source>
</evidence>
<dbReference type="PROSITE" id="PS00374">
    <property type="entry name" value="MGMT"/>
    <property type="match status" value="1"/>
</dbReference>
<dbReference type="InterPro" id="IPR036217">
    <property type="entry name" value="MethylDNA_cys_MeTrfase_DNAb"/>
</dbReference>
<comment type="catalytic activity">
    <reaction evidence="1">
        <text>a 4-O-methyl-thymidine in DNA + L-cysteinyl-[protein] = a thymidine in DNA + S-methyl-L-cysteinyl-[protein]</text>
        <dbReference type="Rhea" id="RHEA:53428"/>
        <dbReference type="Rhea" id="RHEA-COMP:10131"/>
        <dbReference type="Rhea" id="RHEA-COMP:10132"/>
        <dbReference type="Rhea" id="RHEA-COMP:13555"/>
        <dbReference type="Rhea" id="RHEA-COMP:13556"/>
        <dbReference type="ChEBI" id="CHEBI:29950"/>
        <dbReference type="ChEBI" id="CHEBI:82612"/>
        <dbReference type="ChEBI" id="CHEBI:137386"/>
        <dbReference type="ChEBI" id="CHEBI:137387"/>
        <dbReference type="EC" id="2.1.1.63"/>
    </reaction>
</comment>
<dbReference type="Gene3D" id="1.10.10.10">
    <property type="entry name" value="Winged helix-like DNA-binding domain superfamily/Winged helix DNA-binding domain"/>
    <property type="match status" value="1"/>
</dbReference>
<dbReference type="GO" id="GO:0032259">
    <property type="term" value="P:methylation"/>
    <property type="evidence" value="ECO:0007669"/>
    <property type="project" value="UniProtKB-KW"/>
</dbReference>
<keyword evidence="4 10" id="KW-0489">Methyltransferase</keyword>
<dbReference type="FunFam" id="1.10.10.10:FF:000214">
    <property type="entry name" value="Methylated-DNA--protein-cysteine methyltransferase"/>
    <property type="match status" value="1"/>
</dbReference>
<dbReference type="EMBL" id="FRXN01000003">
    <property type="protein sequence ID" value="SHO62859.1"/>
    <property type="molecule type" value="Genomic_DNA"/>
</dbReference>
<evidence type="ECO:0000256" key="2">
    <source>
        <dbReference type="ARBA" id="ARBA00008711"/>
    </source>
</evidence>
<dbReference type="GO" id="GO:0003908">
    <property type="term" value="F:methylated-DNA-[protein]-cysteine S-methyltransferase activity"/>
    <property type="evidence" value="ECO:0007669"/>
    <property type="project" value="UniProtKB-EC"/>
</dbReference>
<dbReference type="STRING" id="1073327.SAMN04488108_2362"/>
<keyword evidence="5 10" id="KW-0808">Transferase</keyword>
<evidence type="ECO:0000256" key="1">
    <source>
        <dbReference type="ARBA" id="ARBA00001286"/>
    </source>
</evidence>
<evidence type="ECO:0000256" key="8">
    <source>
        <dbReference type="ARBA" id="ARBA00049348"/>
    </source>
</evidence>
<dbReference type="SUPFAM" id="SSF46767">
    <property type="entry name" value="Methylated DNA-protein cysteine methyltransferase, C-terminal domain"/>
    <property type="match status" value="1"/>
</dbReference>
<dbReference type="Pfam" id="PF01035">
    <property type="entry name" value="DNA_binding_1"/>
    <property type="match status" value="1"/>
</dbReference>
<accession>A0A1M7ZDH8</accession>
<dbReference type="GO" id="GO:0006281">
    <property type="term" value="P:DNA repair"/>
    <property type="evidence" value="ECO:0007669"/>
    <property type="project" value="UniProtKB-KW"/>
</dbReference>
<dbReference type="AlphaFoldDB" id="A0A1M7ZDH8"/>
<keyword evidence="6" id="KW-0227">DNA damage</keyword>
<evidence type="ECO:0000256" key="7">
    <source>
        <dbReference type="ARBA" id="ARBA00023204"/>
    </source>
</evidence>
<dbReference type="Proteomes" id="UP000184609">
    <property type="component" value="Unassembled WGS sequence"/>
</dbReference>
<keyword evidence="7" id="KW-0234">DNA repair</keyword>
<dbReference type="CDD" id="cd06445">
    <property type="entry name" value="ATase"/>
    <property type="match status" value="1"/>
</dbReference>
<evidence type="ECO:0000256" key="5">
    <source>
        <dbReference type="ARBA" id="ARBA00022679"/>
    </source>
</evidence>
<evidence type="ECO:0000256" key="4">
    <source>
        <dbReference type="ARBA" id="ARBA00022603"/>
    </source>
</evidence>
<comment type="catalytic activity">
    <reaction evidence="8">
        <text>a 6-O-methyl-2'-deoxyguanosine in DNA + L-cysteinyl-[protein] = S-methyl-L-cysteinyl-[protein] + a 2'-deoxyguanosine in DNA</text>
        <dbReference type="Rhea" id="RHEA:24000"/>
        <dbReference type="Rhea" id="RHEA-COMP:10131"/>
        <dbReference type="Rhea" id="RHEA-COMP:10132"/>
        <dbReference type="Rhea" id="RHEA-COMP:11367"/>
        <dbReference type="Rhea" id="RHEA-COMP:11368"/>
        <dbReference type="ChEBI" id="CHEBI:29950"/>
        <dbReference type="ChEBI" id="CHEBI:82612"/>
        <dbReference type="ChEBI" id="CHEBI:85445"/>
        <dbReference type="ChEBI" id="CHEBI:85448"/>
        <dbReference type="EC" id="2.1.1.63"/>
    </reaction>
</comment>
<dbReference type="PANTHER" id="PTHR10815">
    <property type="entry name" value="METHYLATED-DNA--PROTEIN-CYSTEINE METHYLTRANSFERASE"/>
    <property type="match status" value="1"/>
</dbReference>